<dbReference type="PANTHER" id="PTHR44591:SF3">
    <property type="entry name" value="RESPONSE REGULATORY DOMAIN-CONTAINING PROTEIN"/>
    <property type="match status" value="1"/>
</dbReference>
<sequence length="135" mass="15509">MEEKIHRKPRILIVDDDATYRQLVTLQLTKAGYEVLLARDGQEAINWLRSEQRPDLILLDLLMPRLSGLDVMALLRTSTWKIPVILISGADWLIARQGTNEAQPDAFLLKPFSMQELLGKIESMIYFFPKTDLVD</sequence>
<keyword evidence="5" id="KW-1185">Reference proteome</keyword>
<dbReference type="PROSITE" id="PS50110">
    <property type="entry name" value="RESPONSE_REGULATORY"/>
    <property type="match status" value="1"/>
</dbReference>
<protein>
    <submittedName>
        <fullName evidence="4">Response regulator</fullName>
    </submittedName>
</protein>
<feature type="domain" description="Response regulatory" evidence="3">
    <location>
        <begin position="10"/>
        <end position="125"/>
    </location>
</feature>
<keyword evidence="1 2" id="KW-0597">Phosphoprotein</keyword>
<dbReference type="PANTHER" id="PTHR44591">
    <property type="entry name" value="STRESS RESPONSE REGULATOR PROTEIN 1"/>
    <property type="match status" value="1"/>
</dbReference>
<dbReference type="OrthoDB" id="960395at2"/>
<dbReference type="CDD" id="cd00156">
    <property type="entry name" value="REC"/>
    <property type="match status" value="1"/>
</dbReference>
<dbReference type="GO" id="GO:0000160">
    <property type="term" value="P:phosphorelay signal transduction system"/>
    <property type="evidence" value="ECO:0007669"/>
    <property type="project" value="InterPro"/>
</dbReference>
<evidence type="ECO:0000256" key="1">
    <source>
        <dbReference type="ARBA" id="ARBA00022553"/>
    </source>
</evidence>
<organism evidence="4 5">
    <name type="scientific">Larkinella rosea</name>
    <dbReference type="NCBI Taxonomy" id="2025312"/>
    <lineage>
        <taxon>Bacteria</taxon>
        <taxon>Pseudomonadati</taxon>
        <taxon>Bacteroidota</taxon>
        <taxon>Cytophagia</taxon>
        <taxon>Cytophagales</taxon>
        <taxon>Spirosomataceae</taxon>
        <taxon>Larkinella</taxon>
    </lineage>
</organism>
<dbReference type="Gene3D" id="3.40.50.2300">
    <property type="match status" value="1"/>
</dbReference>
<dbReference type="SUPFAM" id="SSF52172">
    <property type="entry name" value="CheY-like"/>
    <property type="match status" value="1"/>
</dbReference>
<name>A0A3P1C384_9BACT</name>
<proteinExistence type="predicted"/>
<evidence type="ECO:0000256" key="2">
    <source>
        <dbReference type="PROSITE-ProRule" id="PRU00169"/>
    </source>
</evidence>
<evidence type="ECO:0000259" key="3">
    <source>
        <dbReference type="PROSITE" id="PS50110"/>
    </source>
</evidence>
<gene>
    <name evidence="4" type="ORF">EHT25_08790</name>
</gene>
<dbReference type="Proteomes" id="UP000271925">
    <property type="component" value="Unassembled WGS sequence"/>
</dbReference>
<dbReference type="InterPro" id="IPR001789">
    <property type="entry name" value="Sig_transdc_resp-reg_receiver"/>
</dbReference>
<dbReference type="Pfam" id="PF00072">
    <property type="entry name" value="Response_reg"/>
    <property type="match status" value="1"/>
</dbReference>
<reference evidence="4 5" key="1">
    <citation type="submission" date="2018-11" db="EMBL/GenBank/DDBJ databases">
        <authorList>
            <person name="Zhou Z."/>
            <person name="Wang G."/>
        </authorList>
    </citation>
    <scope>NUCLEOTIDE SEQUENCE [LARGE SCALE GENOMIC DNA]</scope>
    <source>
        <strain evidence="4 5">KCTC52004</strain>
    </source>
</reference>
<dbReference type="InterPro" id="IPR050595">
    <property type="entry name" value="Bact_response_regulator"/>
</dbReference>
<dbReference type="InterPro" id="IPR011006">
    <property type="entry name" value="CheY-like_superfamily"/>
</dbReference>
<dbReference type="RefSeq" id="WP_124873366.1">
    <property type="nucleotide sequence ID" value="NZ_RQJO01000007.1"/>
</dbReference>
<dbReference type="EMBL" id="RQJO01000007">
    <property type="protein sequence ID" value="RRB07855.1"/>
    <property type="molecule type" value="Genomic_DNA"/>
</dbReference>
<evidence type="ECO:0000313" key="4">
    <source>
        <dbReference type="EMBL" id="RRB07855.1"/>
    </source>
</evidence>
<comment type="caution">
    <text evidence="4">The sequence shown here is derived from an EMBL/GenBank/DDBJ whole genome shotgun (WGS) entry which is preliminary data.</text>
</comment>
<dbReference type="AlphaFoldDB" id="A0A3P1C384"/>
<accession>A0A3P1C384</accession>
<feature type="modified residue" description="4-aspartylphosphate" evidence="2">
    <location>
        <position position="60"/>
    </location>
</feature>
<evidence type="ECO:0000313" key="5">
    <source>
        <dbReference type="Proteomes" id="UP000271925"/>
    </source>
</evidence>
<dbReference type="SMART" id="SM00448">
    <property type="entry name" value="REC"/>
    <property type="match status" value="1"/>
</dbReference>